<comment type="caution">
    <text evidence="3">The sequence shown here is derived from an EMBL/GenBank/DDBJ whole genome shotgun (WGS) entry which is preliminary data.</text>
</comment>
<dbReference type="SUPFAM" id="SSF57850">
    <property type="entry name" value="RING/U-box"/>
    <property type="match status" value="1"/>
</dbReference>
<protein>
    <submittedName>
        <fullName evidence="3">Vacuolar protein sorting-associated protein 41-like</fullName>
    </submittedName>
</protein>
<gene>
    <name evidence="3" type="primary">VPS41_7</name>
    <name evidence="3" type="ORF">CK203_068323</name>
</gene>
<dbReference type="AlphaFoldDB" id="A0A438F2X2"/>
<evidence type="ECO:0000256" key="1">
    <source>
        <dbReference type="SAM" id="MobiDB-lite"/>
    </source>
</evidence>
<dbReference type="EMBL" id="QGNW01001128">
    <property type="protein sequence ID" value="RVW54367.1"/>
    <property type="molecule type" value="Genomic_DNA"/>
</dbReference>
<reference evidence="3 4" key="1">
    <citation type="journal article" date="2018" name="PLoS Genet.">
        <title>Population sequencing reveals clonal diversity and ancestral inbreeding in the grapevine cultivar Chardonnay.</title>
        <authorList>
            <person name="Roach M.J."/>
            <person name="Johnson D.L."/>
            <person name="Bohlmann J."/>
            <person name="van Vuuren H.J."/>
            <person name="Jones S.J."/>
            <person name="Pretorius I.S."/>
            <person name="Schmidt S.A."/>
            <person name="Borneman A.R."/>
        </authorList>
    </citation>
    <scope>NUCLEOTIDE SEQUENCE [LARGE SCALE GENOMIC DNA]</scope>
    <source>
        <strain evidence="4">cv. Chardonnay</strain>
        <tissue evidence="3">Leaf</tissue>
    </source>
</reference>
<feature type="compositionally biased region" description="Acidic residues" evidence="1">
    <location>
        <begin position="192"/>
        <end position="207"/>
    </location>
</feature>
<dbReference type="Pfam" id="PF23555">
    <property type="entry name" value="zf-RING_Vps41"/>
    <property type="match status" value="1"/>
</dbReference>
<organism evidence="3 4">
    <name type="scientific">Vitis vinifera</name>
    <name type="common">Grape</name>
    <dbReference type="NCBI Taxonomy" id="29760"/>
    <lineage>
        <taxon>Eukaryota</taxon>
        <taxon>Viridiplantae</taxon>
        <taxon>Streptophyta</taxon>
        <taxon>Embryophyta</taxon>
        <taxon>Tracheophyta</taxon>
        <taxon>Spermatophyta</taxon>
        <taxon>Magnoliopsida</taxon>
        <taxon>eudicotyledons</taxon>
        <taxon>Gunneridae</taxon>
        <taxon>Pentapetalae</taxon>
        <taxon>rosids</taxon>
        <taxon>Vitales</taxon>
        <taxon>Vitaceae</taxon>
        <taxon>Viteae</taxon>
        <taxon>Vitis</taxon>
    </lineage>
</organism>
<evidence type="ECO:0000313" key="3">
    <source>
        <dbReference type="EMBL" id="RVW54367.1"/>
    </source>
</evidence>
<sequence>MHSPLPFEVCELCQYGCYPLRGDMKNTSKLLDVEDRFYVGNAISSTAIPTSGTKLRDRLVKIITDYRTETSLRHGCNDILKADCVNLLVKYYKEARHAIYLSNEEDETRAKRGDSRASQATERPLSMKTMEVKSKTRGGGRCCMCFDPFSIQNVSVIAFFCCHAYHMNCLMDSTYSVSGKQGKGATSQETASDYDEYDNSVDGEDDASSGAPRMRCILCTTAAG</sequence>
<dbReference type="InterPro" id="IPR057779">
    <property type="entry name" value="Znf_RING_Vps41"/>
</dbReference>
<dbReference type="GO" id="GO:0006623">
    <property type="term" value="P:protein targeting to vacuole"/>
    <property type="evidence" value="ECO:0007669"/>
    <property type="project" value="InterPro"/>
</dbReference>
<name>A0A438F2X2_VITVI</name>
<feature type="region of interest" description="Disordered" evidence="1">
    <location>
        <begin position="105"/>
        <end position="124"/>
    </location>
</feature>
<feature type="domain" description="Vps41 C-terminal RING finger" evidence="2">
    <location>
        <begin position="141"/>
        <end position="180"/>
    </location>
</feature>
<dbReference type="Proteomes" id="UP000288805">
    <property type="component" value="Unassembled WGS sequence"/>
</dbReference>
<evidence type="ECO:0000259" key="2">
    <source>
        <dbReference type="Pfam" id="PF23555"/>
    </source>
</evidence>
<proteinExistence type="predicted"/>
<accession>A0A438F2X2</accession>
<dbReference type="InterPro" id="IPR045111">
    <property type="entry name" value="Vps41/Vps8"/>
</dbReference>
<evidence type="ECO:0000313" key="4">
    <source>
        <dbReference type="Proteomes" id="UP000288805"/>
    </source>
</evidence>
<feature type="region of interest" description="Disordered" evidence="1">
    <location>
        <begin position="181"/>
        <end position="211"/>
    </location>
</feature>
<feature type="compositionally biased region" description="Polar residues" evidence="1">
    <location>
        <begin position="181"/>
        <end position="191"/>
    </location>
</feature>
<dbReference type="PANTHER" id="PTHR12616:SF1">
    <property type="entry name" value="VACUOLAR PROTEIN SORTING-ASSOCIATED PROTEIN 41 HOMOLOG"/>
    <property type="match status" value="1"/>
</dbReference>
<dbReference type="PANTHER" id="PTHR12616">
    <property type="entry name" value="VACUOLAR PROTEIN SORTING VPS41"/>
    <property type="match status" value="1"/>
</dbReference>